<dbReference type="GO" id="GO:0065002">
    <property type="term" value="P:intracellular protein transmembrane transport"/>
    <property type="evidence" value="ECO:0007669"/>
    <property type="project" value="UniProtKB-UniRule"/>
</dbReference>
<keyword evidence="8 12" id="KW-0472">Membrane</keyword>
<keyword evidence="6 12" id="KW-1133">Transmembrane helix</keyword>
<evidence type="ECO:0000256" key="11">
    <source>
        <dbReference type="ARBA" id="ARBA00061053"/>
    </source>
</evidence>
<evidence type="ECO:0000256" key="9">
    <source>
        <dbReference type="ARBA" id="ARBA00059018"/>
    </source>
</evidence>
<evidence type="ECO:0000259" key="17">
    <source>
        <dbReference type="Pfam" id="PF22599"/>
    </source>
</evidence>
<evidence type="ECO:0000256" key="7">
    <source>
        <dbReference type="ARBA" id="ARBA00023010"/>
    </source>
</evidence>
<dbReference type="InterPro" id="IPR022645">
    <property type="entry name" value="SecD/SecF_bac"/>
</dbReference>
<keyword evidence="19" id="KW-1185">Reference proteome</keyword>
<dbReference type="GO" id="GO:0006605">
    <property type="term" value="P:protein targeting"/>
    <property type="evidence" value="ECO:0007669"/>
    <property type="project" value="UniProtKB-UniRule"/>
</dbReference>
<comment type="caution">
    <text evidence="12">Lacks conserved residue(s) required for the propagation of feature annotation.</text>
</comment>
<comment type="function">
    <text evidence="9 12">Part of the Sec protein translocase complex. Interacts with the SecYEG preprotein conducting channel. SecDF uses the proton motive force (PMF) to complete protein translocation after the ATP-dependent function of SecA.</text>
</comment>
<sequence length="711" mass="76793">MKKKSKSSVLFVLIVAVIGFLAFAGFKGFILGGYEFKSFDKVITKGLDLQGGVSVLMEIQQDNVTREQLENTKQHLELRVNSLGVAETVVTTEGDKRIRVDIPGYSDSNGLVESLGKSGNLVFKGPDGEEILTGKDIKNATAQLNQNNGGSEVGLELNAEGQKKFAEATKKYIGQAISIYMDDELLISPTVQTQITDGRASITGTKTLEENKKLAGIINSGALPVTVKAVSVKNVGAQLGQEALPNAMKAAVVGVGLIFVLMIAIYRVQGIIADIALTLYILLILFIFAEIGVTLTLPGIAALLLTIGMAVDANILIYERTKDELRKGLSVRSAVKAGSEHALSSIVDSNVTTILSALILYFIGSGSVKGFAITLMIGILVSLFTALVVTKVLTNLAVEMGILKKLSHFGVSQKEKKRVVFDIIGKSKIWICMSAIIIVIGLGTMCFKGLNYGLDFLGGTEVTIQVNDNANKEELDSIVKSYAKDAVTSISDKNEYEIKSKDLDSSKVSKIMNDLKEKYNLEDSALVSQDEIGASIGKELTRSSVLAVLAAFLMILIYVGIRFEFKFGSAAVIAVIHDVLLTISFYAIFRVPVNTPFIAAILTVIGYSINDTIVIFDRIREDSRKMRRAVPTEIANKGINDTLKRSIYTSASTLITITAVNIFVPTVREFSTPLIVGIAAGAYSSIFIASPIWVLLKEKFNKSPKKKLQGI</sequence>
<feature type="domain" description="Protein export membrane protein SecD/SecF C-terminal" evidence="15">
    <location>
        <begin position="523"/>
        <end position="698"/>
    </location>
</feature>
<dbReference type="AlphaFoldDB" id="A0A2A7MFK6"/>
<keyword evidence="14" id="KW-0175">Coiled coil</keyword>
<dbReference type="InterPro" id="IPR048631">
    <property type="entry name" value="SecD_1st"/>
</dbReference>
<dbReference type="PANTHER" id="PTHR30081:SF1">
    <property type="entry name" value="PROTEIN TRANSLOCASE SUBUNIT SECD"/>
    <property type="match status" value="1"/>
</dbReference>
<organism evidence="18 19">
    <name type="scientific">Clostridium neonatale</name>
    <dbReference type="NCBI Taxonomy" id="137838"/>
    <lineage>
        <taxon>Bacteria</taxon>
        <taxon>Bacillati</taxon>
        <taxon>Bacillota</taxon>
        <taxon>Clostridia</taxon>
        <taxon>Eubacteriales</taxon>
        <taxon>Clostridiaceae</taxon>
        <taxon>Clostridium</taxon>
    </lineage>
</organism>
<dbReference type="HAMAP" id="MF_01464_B">
    <property type="entry name" value="SecF_B"/>
    <property type="match status" value="1"/>
</dbReference>
<evidence type="ECO:0000256" key="3">
    <source>
        <dbReference type="ARBA" id="ARBA00022475"/>
    </source>
</evidence>
<reference evidence="18 19" key="1">
    <citation type="submission" date="2017-10" db="EMBL/GenBank/DDBJ databases">
        <title>Effective Description of Clostridium neonatale sp. nov. linked to necrotizing enterocolitis in neonates and a clarification of species assignable to the genus Clostridium (Prazmowski 1880) emend. Lawson and Rainey 2016.</title>
        <authorList>
            <person name="Bernard K."/>
            <person name="Burdz T."/>
            <person name="Wiebe D."/>
            <person name="Balcewich B."/>
            <person name="Alfa M."/>
            <person name="Bernier A.-M."/>
        </authorList>
    </citation>
    <scope>NUCLEOTIDE SEQUENCE [LARGE SCALE GENOMIC DNA]</scope>
    <source>
        <strain evidence="18 19">LCDC99A005</strain>
    </source>
</reference>
<feature type="transmembrane region" description="Helical" evidence="12">
    <location>
        <begin position="342"/>
        <end position="364"/>
    </location>
</feature>
<feature type="transmembrane region" description="Helical" evidence="12">
    <location>
        <begin position="295"/>
        <end position="317"/>
    </location>
</feature>
<dbReference type="InterPro" id="IPR022646">
    <property type="entry name" value="SecD/SecF_CS"/>
</dbReference>
<dbReference type="GO" id="GO:0043952">
    <property type="term" value="P:protein transport by the Sec complex"/>
    <property type="evidence" value="ECO:0007669"/>
    <property type="project" value="UniProtKB-UniRule"/>
</dbReference>
<feature type="transmembrane region" description="Helical" evidence="12">
    <location>
        <begin position="674"/>
        <end position="696"/>
    </location>
</feature>
<evidence type="ECO:0000256" key="1">
    <source>
        <dbReference type="ARBA" id="ARBA00004651"/>
    </source>
</evidence>
<feature type="transmembrane region" description="Helical" evidence="12">
    <location>
        <begin position="543"/>
        <end position="561"/>
    </location>
</feature>
<comment type="similarity">
    <text evidence="11">In the N-terminal section; belongs to the SecD/SecF family. SecD subfamily.</text>
</comment>
<dbReference type="Gene3D" id="3.30.70.3220">
    <property type="match status" value="1"/>
</dbReference>
<dbReference type="FunFam" id="1.20.1640.10:FF:000024">
    <property type="entry name" value="Multifunctional fusion protein"/>
    <property type="match status" value="1"/>
</dbReference>
<evidence type="ECO:0000256" key="10">
    <source>
        <dbReference type="ARBA" id="ARBA00060856"/>
    </source>
</evidence>
<evidence type="ECO:0000256" key="6">
    <source>
        <dbReference type="ARBA" id="ARBA00022989"/>
    </source>
</evidence>
<dbReference type="PANTHER" id="PTHR30081">
    <property type="entry name" value="PROTEIN-EXPORT MEMBRANE PROTEIN SEC"/>
    <property type="match status" value="1"/>
</dbReference>
<evidence type="ECO:0000313" key="18">
    <source>
        <dbReference type="EMBL" id="PEG30622.1"/>
    </source>
</evidence>
<keyword evidence="2 12" id="KW-0813">Transport</keyword>
<keyword evidence="7 12" id="KW-0811">Translocation</keyword>
<evidence type="ECO:0000256" key="12">
    <source>
        <dbReference type="HAMAP-Rule" id="MF_01463"/>
    </source>
</evidence>
<dbReference type="STRING" id="137838.GCA_001458595_01965"/>
<feature type="transmembrane region" description="Helical" evidence="12">
    <location>
        <begin position="370"/>
        <end position="398"/>
    </location>
</feature>
<feature type="transmembrane region" description="Helical" evidence="12">
    <location>
        <begin position="271"/>
        <end position="289"/>
    </location>
</feature>
<dbReference type="Pfam" id="PF07549">
    <property type="entry name" value="Sec_GG"/>
    <property type="match status" value="2"/>
</dbReference>
<dbReference type="GO" id="GO:0005886">
    <property type="term" value="C:plasma membrane"/>
    <property type="evidence" value="ECO:0007669"/>
    <property type="project" value="UniProtKB-SubCell"/>
</dbReference>
<evidence type="ECO:0000313" key="19">
    <source>
        <dbReference type="Proteomes" id="UP000220840"/>
    </source>
</evidence>
<dbReference type="GO" id="GO:0015450">
    <property type="term" value="F:protein-transporting ATPase activity"/>
    <property type="evidence" value="ECO:0007669"/>
    <property type="project" value="InterPro"/>
</dbReference>
<evidence type="ECO:0000256" key="8">
    <source>
        <dbReference type="ARBA" id="ARBA00023136"/>
    </source>
</evidence>
<feature type="transmembrane region" description="Helical" evidence="12">
    <location>
        <begin position="247"/>
        <end position="266"/>
    </location>
</feature>
<evidence type="ECO:0000256" key="14">
    <source>
        <dbReference type="SAM" id="Coils"/>
    </source>
</evidence>
<evidence type="ECO:0000256" key="2">
    <source>
        <dbReference type="ARBA" id="ARBA00022448"/>
    </source>
</evidence>
<comment type="caution">
    <text evidence="18">The sequence shown here is derived from an EMBL/GenBank/DDBJ whole genome shotgun (WGS) entry which is preliminary data.</text>
</comment>
<dbReference type="InterPro" id="IPR054384">
    <property type="entry name" value="SecDF_P1_head"/>
</dbReference>
<feature type="transmembrane region" description="Helical" evidence="12">
    <location>
        <begin position="647"/>
        <end position="668"/>
    </location>
</feature>
<feature type="domain" description="Protein translocase subunit SecDF P1" evidence="16">
    <location>
        <begin position="70"/>
        <end position="127"/>
    </location>
</feature>
<protein>
    <recommendedName>
        <fullName evidence="12 13">Multifunctional fusion protein</fullName>
    </recommendedName>
    <domain>
        <recommendedName>
            <fullName evidence="12">Protein translocase subunit SecD</fullName>
        </recommendedName>
    </domain>
    <domain>
        <recommendedName>
            <fullName evidence="13">Protein-export membrane protein SecF</fullName>
        </recommendedName>
    </domain>
</protein>
<proteinExistence type="inferred from homology"/>
<accession>A0A2A7MFK6</accession>
<dbReference type="Gene3D" id="1.20.1640.10">
    <property type="entry name" value="Multidrug efflux transporter AcrB transmembrane domain"/>
    <property type="match status" value="2"/>
</dbReference>
<feature type="transmembrane region" description="Helical" evidence="12">
    <location>
        <begin position="419"/>
        <end position="442"/>
    </location>
</feature>
<comment type="subunit">
    <text evidence="12">Forms a complex with SecF. Part of the essential Sec protein translocation apparatus which comprises SecA, SecYEG and auxiliary proteins SecDF. Other proteins may also be involved.</text>
</comment>
<feature type="transmembrane region" description="Helical" evidence="12">
    <location>
        <begin position="568"/>
        <end position="589"/>
    </location>
</feature>
<dbReference type="Proteomes" id="UP000220840">
    <property type="component" value="Unassembled WGS sequence"/>
</dbReference>
<dbReference type="HAMAP" id="MF_01463_B">
    <property type="entry name" value="SecD_B"/>
    <property type="match status" value="1"/>
</dbReference>
<feature type="domain" description="SecDF P1 head subdomain" evidence="17">
    <location>
        <begin position="129"/>
        <end position="225"/>
    </location>
</feature>
<dbReference type="InterPro" id="IPR055344">
    <property type="entry name" value="SecD_SecF_C_bact"/>
</dbReference>
<keyword evidence="3 12" id="KW-1003">Cell membrane</keyword>
<gene>
    <name evidence="13" type="primary">secF</name>
    <name evidence="12" type="synonym">secD</name>
    <name evidence="18" type="ORF">CQ394_02545</name>
</gene>
<feature type="domain" description="Protein export membrane protein SecD/SecF C-terminal" evidence="15">
    <location>
        <begin position="227"/>
        <end position="391"/>
    </location>
</feature>
<feature type="transmembrane region" description="Helical" evidence="12">
    <location>
        <begin position="595"/>
        <end position="616"/>
    </location>
</feature>
<comment type="similarity">
    <text evidence="10">In the C-terminal section; belongs to the SecD/SecF family. SecF subfamily.</text>
</comment>
<keyword evidence="4 12" id="KW-0812">Transmembrane</keyword>
<dbReference type="PRINTS" id="PR01755">
    <property type="entry name" value="SECFTRNLCASE"/>
</dbReference>
<dbReference type="Pfam" id="PF21760">
    <property type="entry name" value="SecD_1st"/>
    <property type="match status" value="1"/>
</dbReference>
<dbReference type="Pfam" id="PF22599">
    <property type="entry name" value="SecDF_P1_head"/>
    <property type="match status" value="1"/>
</dbReference>
<dbReference type="NCBIfam" id="TIGR00916">
    <property type="entry name" value="2A0604s01"/>
    <property type="match status" value="2"/>
</dbReference>
<dbReference type="FunFam" id="1.20.1640.10:FF:000004">
    <property type="entry name" value="Protein translocase subunit SecD"/>
    <property type="match status" value="1"/>
</dbReference>
<comment type="subunit">
    <text evidence="13">Forms a complex with SecD. Part of the essential Sec protein translocation apparatus which comprises SecA, SecYEG and auxiliary proteins SecDF. Other proteins may also be involved.</text>
</comment>
<evidence type="ECO:0000256" key="5">
    <source>
        <dbReference type="ARBA" id="ARBA00022927"/>
    </source>
</evidence>
<comment type="similarity">
    <text evidence="12">Belongs to the SecD/SecF family. SecD subfamily.</text>
</comment>
<comment type="subcellular location">
    <subcellularLocation>
        <location evidence="1 12">Cell membrane</location>
        <topology evidence="1 12">Multi-pass membrane protein</topology>
    </subcellularLocation>
</comment>
<dbReference type="InterPro" id="IPR048634">
    <property type="entry name" value="SecD_SecF_C"/>
</dbReference>
<dbReference type="InterPro" id="IPR005665">
    <property type="entry name" value="SecF_bac"/>
</dbReference>
<evidence type="ECO:0000256" key="4">
    <source>
        <dbReference type="ARBA" id="ARBA00022692"/>
    </source>
</evidence>
<evidence type="ECO:0000256" key="13">
    <source>
        <dbReference type="HAMAP-Rule" id="MF_01464"/>
    </source>
</evidence>
<evidence type="ECO:0000259" key="16">
    <source>
        <dbReference type="Pfam" id="PF21760"/>
    </source>
</evidence>
<dbReference type="InterPro" id="IPR022813">
    <property type="entry name" value="SecD/SecF_arch_bac"/>
</dbReference>
<dbReference type="Pfam" id="PF02355">
    <property type="entry name" value="SecD_SecF_C"/>
    <property type="match status" value="2"/>
</dbReference>
<dbReference type="OrthoDB" id="9805019at2"/>
<dbReference type="NCBIfam" id="TIGR01129">
    <property type="entry name" value="secD"/>
    <property type="match status" value="1"/>
</dbReference>
<dbReference type="EMBL" id="PDCJ01000001">
    <property type="protein sequence ID" value="PEG30622.1"/>
    <property type="molecule type" value="Genomic_DNA"/>
</dbReference>
<keyword evidence="5 12" id="KW-0653">Protein transport</keyword>
<comment type="similarity">
    <text evidence="13">Belongs to the SecD/SecF family. SecF subfamily.</text>
</comment>
<name>A0A2A7MFK6_9CLOT</name>
<dbReference type="NCBIfam" id="TIGR00966">
    <property type="entry name" value="transloc_SecF"/>
    <property type="match status" value="1"/>
</dbReference>
<dbReference type="InterPro" id="IPR005791">
    <property type="entry name" value="SecD"/>
</dbReference>
<dbReference type="SUPFAM" id="SSF82866">
    <property type="entry name" value="Multidrug efflux transporter AcrB transmembrane domain"/>
    <property type="match status" value="2"/>
</dbReference>
<evidence type="ECO:0000259" key="15">
    <source>
        <dbReference type="Pfam" id="PF02355"/>
    </source>
</evidence>
<feature type="coiled-coil region" evidence="14">
    <location>
        <begin position="59"/>
        <end position="86"/>
    </location>
</feature>